<dbReference type="SUPFAM" id="SSF57903">
    <property type="entry name" value="FYVE/PHD zinc finger"/>
    <property type="match status" value="1"/>
</dbReference>
<dbReference type="InterPro" id="IPR049914">
    <property type="entry name" value="PHD1-3/5-6"/>
</dbReference>
<dbReference type="GO" id="GO:0008270">
    <property type="term" value="F:zinc ion binding"/>
    <property type="evidence" value="ECO:0007669"/>
    <property type="project" value="UniProtKB-KW"/>
</dbReference>
<evidence type="ECO:0000259" key="7">
    <source>
        <dbReference type="Pfam" id="PF23121"/>
    </source>
</evidence>
<protein>
    <recommendedName>
        <fullName evidence="7">AIPP2-like SPOC-like domain-containing protein</fullName>
    </recommendedName>
</protein>
<evidence type="ECO:0000256" key="4">
    <source>
        <dbReference type="ARBA" id="ARBA00023015"/>
    </source>
</evidence>
<feature type="region of interest" description="Disordered" evidence="6">
    <location>
        <begin position="187"/>
        <end position="214"/>
    </location>
</feature>
<keyword evidence="2" id="KW-0863">Zinc-finger</keyword>
<evidence type="ECO:0000256" key="2">
    <source>
        <dbReference type="ARBA" id="ARBA00022771"/>
    </source>
</evidence>
<organism evidence="8 9">
    <name type="scientific">Urochloa decumbens</name>
    <dbReference type="NCBI Taxonomy" id="240449"/>
    <lineage>
        <taxon>Eukaryota</taxon>
        <taxon>Viridiplantae</taxon>
        <taxon>Streptophyta</taxon>
        <taxon>Embryophyta</taxon>
        <taxon>Tracheophyta</taxon>
        <taxon>Spermatophyta</taxon>
        <taxon>Magnoliopsida</taxon>
        <taxon>Liliopsida</taxon>
        <taxon>Poales</taxon>
        <taxon>Poaceae</taxon>
        <taxon>PACMAD clade</taxon>
        <taxon>Panicoideae</taxon>
        <taxon>Panicodae</taxon>
        <taxon>Paniceae</taxon>
        <taxon>Melinidinae</taxon>
        <taxon>Urochloa</taxon>
    </lineage>
</organism>
<proteinExistence type="predicted"/>
<dbReference type="Gene3D" id="3.30.40.10">
    <property type="entry name" value="Zinc/RING finger domain, C3HC4 (zinc finger)"/>
    <property type="match status" value="1"/>
</dbReference>
<dbReference type="InterPro" id="IPR056280">
    <property type="entry name" value="AIPP2-like_SPOC"/>
</dbReference>
<evidence type="ECO:0000256" key="5">
    <source>
        <dbReference type="ARBA" id="ARBA00023163"/>
    </source>
</evidence>
<dbReference type="Pfam" id="PF23121">
    <property type="entry name" value="SPOC_AIPP2"/>
    <property type="match status" value="1"/>
</dbReference>
<feature type="compositionally biased region" description="Polar residues" evidence="6">
    <location>
        <begin position="192"/>
        <end position="207"/>
    </location>
</feature>
<dbReference type="Proteomes" id="UP001497457">
    <property type="component" value="Chromosome 13rd"/>
</dbReference>
<keyword evidence="9" id="KW-1185">Reference proteome</keyword>
<dbReference type="AlphaFoldDB" id="A0ABC8WUC8"/>
<keyword evidence="4" id="KW-0805">Transcription regulation</keyword>
<evidence type="ECO:0000256" key="1">
    <source>
        <dbReference type="ARBA" id="ARBA00022723"/>
    </source>
</evidence>
<dbReference type="PANTHER" id="PTHR33304">
    <property type="match status" value="1"/>
</dbReference>
<evidence type="ECO:0000313" key="9">
    <source>
        <dbReference type="Proteomes" id="UP001497457"/>
    </source>
</evidence>
<keyword evidence="5" id="KW-0804">Transcription</keyword>
<name>A0ABC8WUC8_9POAL</name>
<evidence type="ECO:0000256" key="6">
    <source>
        <dbReference type="SAM" id="MobiDB-lite"/>
    </source>
</evidence>
<reference evidence="8" key="1">
    <citation type="submission" date="2024-10" db="EMBL/GenBank/DDBJ databases">
        <authorList>
            <person name="Ryan C."/>
        </authorList>
    </citation>
    <scope>NUCLEOTIDE SEQUENCE [LARGE SCALE GENOMIC DNA]</scope>
</reference>
<evidence type="ECO:0000313" key="8">
    <source>
        <dbReference type="EMBL" id="CAL4914953.1"/>
    </source>
</evidence>
<dbReference type="InterPro" id="IPR013083">
    <property type="entry name" value="Znf_RING/FYVE/PHD"/>
</dbReference>
<keyword evidence="3" id="KW-0862">Zinc</keyword>
<accession>A0ABC8WUC8</accession>
<sequence>MDAVVCETCGSGSKRHLILKCARCNASKHRYCMKVVPYEIPREWYCAGCQEYADGCPNPSQGGQTELQKPSHGCDKMKGQETGNMHLSHSNVAHQINPRSSNKFGSAKVKFISSEEVALLNREWTPYVRSRSAHLSSPPNTKHSFNLKHISPSRSDTQVQAMKRYGAVSHDQTKIEASSYFAKHQKQVHPASPSSMKQLSNMKSISPSKGDMQVQGLKRCAAPRRYQEKIEGRADFVQSQVRPASPPHVKQLSNTKCISPNRTEMQVHAMKRCDAASPNQEKIVDVNMKQDTRSGGSMPIIRRYRKTSETVEVKLDSLFEDKAREVKIGNEDKGEINSEIEDAPRENRALCASDGDTGSKSEMENLNQHRDVLISIDPSMEYTRRPPPGSCWEGRIHVSDAGANLNLGCFKAQFPSKVSRKVYDIVENIPDTLKLELLPRMNDWPKSFEISGPVYEDIGLFFFPDEPDGHEKHSYLLEASNNYVLRAHIKGTSTKLLIYSSEVLPHDSQWIDGESYLWGVFVRLKGKSDSWQFGSSTT</sequence>
<keyword evidence="1" id="KW-0479">Metal-binding</keyword>
<feature type="domain" description="AIPP2-like SPOC-like" evidence="7">
    <location>
        <begin position="392"/>
        <end position="521"/>
    </location>
</feature>
<evidence type="ECO:0000256" key="3">
    <source>
        <dbReference type="ARBA" id="ARBA00022833"/>
    </source>
</evidence>
<dbReference type="EMBL" id="OZ075123">
    <property type="protein sequence ID" value="CAL4914953.1"/>
    <property type="molecule type" value="Genomic_DNA"/>
</dbReference>
<dbReference type="PANTHER" id="PTHR33304:SF36">
    <property type="entry name" value="GB|AAF26970.1-RELATED"/>
    <property type="match status" value="1"/>
</dbReference>
<gene>
    <name evidence="8" type="ORF">URODEC1_LOCUS17212</name>
</gene>
<dbReference type="InterPro" id="IPR011011">
    <property type="entry name" value="Znf_FYVE_PHD"/>
</dbReference>